<gene>
    <name evidence="2" type="ORF">P153DRAFT_424745</name>
</gene>
<dbReference type="Proteomes" id="UP000799771">
    <property type="component" value="Unassembled WGS sequence"/>
</dbReference>
<dbReference type="InterPro" id="IPR056002">
    <property type="entry name" value="DUF7580"/>
</dbReference>
<reference evidence="2" key="1">
    <citation type="journal article" date="2020" name="Stud. Mycol.">
        <title>101 Dothideomycetes genomes: a test case for predicting lifestyles and emergence of pathogens.</title>
        <authorList>
            <person name="Haridas S."/>
            <person name="Albert R."/>
            <person name="Binder M."/>
            <person name="Bloem J."/>
            <person name="Labutti K."/>
            <person name="Salamov A."/>
            <person name="Andreopoulos B."/>
            <person name="Baker S."/>
            <person name="Barry K."/>
            <person name="Bills G."/>
            <person name="Bluhm B."/>
            <person name="Cannon C."/>
            <person name="Castanera R."/>
            <person name="Culley D."/>
            <person name="Daum C."/>
            <person name="Ezra D."/>
            <person name="Gonzalez J."/>
            <person name="Henrissat B."/>
            <person name="Kuo A."/>
            <person name="Liang C."/>
            <person name="Lipzen A."/>
            <person name="Lutzoni F."/>
            <person name="Magnuson J."/>
            <person name="Mondo S."/>
            <person name="Nolan M."/>
            <person name="Ohm R."/>
            <person name="Pangilinan J."/>
            <person name="Park H.-J."/>
            <person name="Ramirez L."/>
            <person name="Alfaro M."/>
            <person name="Sun H."/>
            <person name="Tritt A."/>
            <person name="Yoshinaga Y."/>
            <person name="Zwiers L.-H."/>
            <person name="Turgeon B."/>
            <person name="Goodwin S."/>
            <person name="Spatafora J."/>
            <person name="Crous P."/>
            <person name="Grigoriev I."/>
        </authorList>
    </citation>
    <scope>NUCLEOTIDE SEQUENCE</scope>
    <source>
        <strain evidence="2">CBS 119687</strain>
    </source>
</reference>
<dbReference type="OrthoDB" id="3565018at2759"/>
<protein>
    <recommendedName>
        <fullName evidence="1">DUF7580 domain-containing protein</fullName>
    </recommendedName>
</protein>
<organism evidence="2 3">
    <name type="scientific">Dothidotthia symphoricarpi CBS 119687</name>
    <dbReference type="NCBI Taxonomy" id="1392245"/>
    <lineage>
        <taxon>Eukaryota</taxon>
        <taxon>Fungi</taxon>
        <taxon>Dikarya</taxon>
        <taxon>Ascomycota</taxon>
        <taxon>Pezizomycotina</taxon>
        <taxon>Dothideomycetes</taxon>
        <taxon>Pleosporomycetidae</taxon>
        <taxon>Pleosporales</taxon>
        <taxon>Dothidotthiaceae</taxon>
        <taxon>Dothidotthia</taxon>
    </lineage>
</organism>
<dbReference type="AlphaFoldDB" id="A0A6A6A5F5"/>
<dbReference type="Pfam" id="PF24476">
    <property type="entry name" value="DUF7580"/>
    <property type="match status" value="1"/>
</dbReference>
<accession>A0A6A6A5F5</accession>
<keyword evidence="3" id="KW-1185">Reference proteome</keyword>
<feature type="domain" description="DUF7580" evidence="1">
    <location>
        <begin position="288"/>
        <end position="463"/>
    </location>
</feature>
<dbReference type="GeneID" id="54412935"/>
<name>A0A6A6A5F5_9PLEO</name>
<sequence>MAEIGGLVLGGIPIVIWVLEKYREPFETFHRYHDTISTFRANLVLQNRHLRKSLASLGLDDNPSIDELRECFDNNFPDDSNELMIIPRTVSDRAQWEWRRVKRSLNSKKQTQMIDGLRTGNNDLKRFIEYSVIPTEDSSPRVTNLKHHFNPRRCSAIRTRLDSLYRALEDGLHCACSPCHQAAIEIDWKTYDSDANRTFDLAITFVPNLQPFQNPSAWQKFSSRSTIPAKSPVPTPLVPDPAHTPGQSTTSTCVRVTSLCAALGVSNGPTTLTGFLQDPTQGHPFGRQNPSLMLTAKQRYGIATAITWSVLHMSGSPWIGTQWDRHQVSMFLEQSKAGREMLSQHPCLSCFFPSTAGLVDPLANAFEHYVPNRSVYTLGLVLIELCINKPLEEVQISGVPVAHHNEYKSAVKALDEVYRLAGNSYGYAVERCIKCSFQARDAEKDFQFCQFRQQFHDTVVAPVQATYLMFPG</sequence>
<dbReference type="RefSeq" id="XP_033521168.1">
    <property type="nucleotide sequence ID" value="XM_033672503.1"/>
</dbReference>
<dbReference type="PANTHER" id="PTHR35186">
    <property type="entry name" value="ANK_REP_REGION DOMAIN-CONTAINING PROTEIN"/>
    <property type="match status" value="1"/>
</dbReference>
<proteinExistence type="predicted"/>
<dbReference type="EMBL" id="ML977512">
    <property type="protein sequence ID" value="KAF2126776.1"/>
    <property type="molecule type" value="Genomic_DNA"/>
</dbReference>
<evidence type="ECO:0000313" key="2">
    <source>
        <dbReference type="EMBL" id="KAF2126776.1"/>
    </source>
</evidence>
<evidence type="ECO:0000313" key="3">
    <source>
        <dbReference type="Proteomes" id="UP000799771"/>
    </source>
</evidence>
<evidence type="ECO:0000259" key="1">
    <source>
        <dbReference type="Pfam" id="PF24476"/>
    </source>
</evidence>
<dbReference type="PANTHER" id="PTHR35186:SF4">
    <property type="entry name" value="PRION-INHIBITION AND PROPAGATION HELO DOMAIN-CONTAINING PROTEIN"/>
    <property type="match status" value="1"/>
</dbReference>